<keyword evidence="4" id="KW-1133">Transmembrane helix</keyword>
<dbReference type="AlphaFoldDB" id="A0A841KIL3"/>
<dbReference type="InterPro" id="IPR029787">
    <property type="entry name" value="Nucleotide_cyclase"/>
</dbReference>
<feature type="transmembrane region" description="Helical" evidence="4">
    <location>
        <begin position="190"/>
        <end position="214"/>
    </location>
</feature>
<dbReference type="Gene3D" id="3.30.70.270">
    <property type="match status" value="1"/>
</dbReference>
<dbReference type="NCBIfam" id="TIGR00254">
    <property type="entry name" value="GGDEF"/>
    <property type="match status" value="1"/>
</dbReference>
<dbReference type="EC" id="2.7.7.65" evidence="2"/>
<evidence type="ECO:0000256" key="1">
    <source>
        <dbReference type="ARBA" id="ARBA00001946"/>
    </source>
</evidence>
<comment type="catalytic activity">
    <reaction evidence="3">
        <text>2 GTP = 3',3'-c-di-GMP + 2 diphosphate</text>
        <dbReference type="Rhea" id="RHEA:24898"/>
        <dbReference type="ChEBI" id="CHEBI:33019"/>
        <dbReference type="ChEBI" id="CHEBI:37565"/>
        <dbReference type="ChEBI" id="CHEBI:58805"/>
        <dbReference type="EC" id="2.7.7.65"/>
    </reaction>
</comment>
<dbReference type="SUPFAM" id="SSF55073">
    <property type="entry name" value="Nucleotide cyclase"/>
    <property type="match status" value="1"/>
</dbReference>
<dbReference type="EMBL" id="JACHET010000001">
    <property type="protein sequence ID" value="MBB6183609.1"/>
    <property type="molecule type" value="Genomic_DNA"/>
</dbReference>
<dbReference type="Gene3D" id="3.30.450.40">
    <property type="match status" value="1"/>
</dbReference>
<dbReference type="GO" id="GO:1902201">
    <property type="term" value="P:negative regulation of bacterial-type flagellum-dependent cell motility"/>
    <property type="evidence" value="ECO:0007669"/>
    <property type="project" value="TreeGrafter"/>
</dbReference>
<evidence type="ECO:0000256" key="4">
    <source>
        <dbReference type="SAM" id="Phobius"/>
    </source>
</evidence>
<dbReference type="Proteomes" id="UP000560000">
    <property type="component" value="Unassembled WGS sequence"/>
</dbReference>
<feature type="domain" description="GGDEF" evidence="5">
    <location>
        <begin position="438"/>
        <end position="572"/>
    </location>
</feature>
<dbReference type="SUPFAM" id="SSF55781">
    <property type="entry name" value="GAF domain-like"/>
    <property type="match status" value="1"/>
</dbReference>
<gene>
    <name evidence="6" type="ORF">HNQ86_000954</name>
</gene>
<evidence type="ECO:0000259" key="5">
    <source>
        <dbReference type="PROSITE" id="PS50887"/>
    </source>
</evidence>
<comment type="caution">
    <text evidence="6">The sequence shown here is derived from an EMBL/GenBank/DDBJ whole genome shotgun (WGS) entry which is preliminary data.</text>
</comment>
<reference evidence="6 7" key="1">
    <citation type="submission" date="2020-08" db="EMBL/GenBank/DDBJ databases">
        <title>Genomic Encyclopedia of Type Strains, Phase IV (KMG-IV): sequencing the most valuable type-strain genomes for metagenomic binning, comparative biology and taxonomic classification.</title>
        <authorList>
            <person name="Goeker M."/>
        </authorList>
    </citation>
    <scope>NUCLEOTIDE SEQUENCE [LARGE SCALE GENOMIC DNA]</scope>
    <source>
        <strain evidence="6 7">DSM 107085</strain>
    </source>
</reference>
<dbReference type="FunFam" id="3.30.70.270:FF:000001">
    <property type="entry name" value="Diguanylate cyclase domain protein"/>
    <property type="match status" value="1"/>
</dbReference>
<dbReference type="GO" id="GO:0052621">
    <property type="term" value="F:diguanylate cyclase activity"/>
    <property type="evidence" value="ECO:0007669"/>
    <property type="project" value="UniProtKB-EC"/>
</dbReference>
<protein>
    <recommendedName>
        <fullName evidence="2">diguanylate cyclase</fullName>
        <ecNumber evidence="2">2.7.7.65</ecNumber>
    </recommendedName>
</protein>
<evidence type="ECO:0000256" key="3">
    <source>
        <dbReference type="ARBA" id="ARBA00034247"/>
    </source>
</evidence>
<evidence type="ECO:0000313" key="6">
    <source>
        <dbReference type="EMBL" id="MBB6183609.1"/>
    </source>
</evidence>
<dbReference type="InterPro" id="IPR029016">
    <property type="entry name" value="GAF-like_dom_sf"/>
</dbReference>
<name>A0A841KIL3_9GAMM</name>
<keyword evidence="4" id="KW-0472">Membrane</keyword>
<organism evidence="6 7">
    <name type="scientific">Oleiagrimonas soli</name>
    <dbReference type="NCBI Taxonomy" id="1543381"/>
    <lineage>
        <taxon>Bacteria</taxon>
        <taxon>Pseudomonadati</taxon>
        <taxon>Pseudomonadota</taxon>
        <taxon>Gammaproteobacteria</taxon>
        <taxon>Lysobacterales</taxon>
        <taxon>Rhodanobacteraceae</taxon>
        <taxon>Oleiagrimonas</taxon>
    </lineage>
</organism>
<dbReference type="SMART" id="SM00267">
    <property type="entry name" value="GGDEF"/>
    <property type="match status" value="1"/>
</dbReference>
<dbReference type="InterPro" id="IPR050469">
    <property type="entry name" value="Diguanylate_Cyclase"/>
</dbReference>
<dbReference type="PANTHER" id="PTHR45138:SF9">
    <property type="entry name" value="DIGUANYLATE CYCLASE DGCM-RELATED"/>
    <property type="match status" value="1"/>
</dbReference>
<dbReference type="InterPro" id="IPR000160">
    <property type="entry name" value="GGDEF_dom"/>
</dbReference>
<sequence>MPSLLMAHGRSRRFRRRLVLIAIAAIALVLGLASIVAINAHTYREYNGWTRHSYQVQEQLLRTGHALRSAESGLRGYLLTSDTDQLDIFFAQLPDIDASSALLVQMTIDSPQQHARALKLRSMLLTRIADMRHVMSSYHRGGADAARQSMRAQLSAQSTHPIAAHIAAMEAVEQKLLSEHEAQRLHSATLATWFTVACLLSGVFLLVSAVILVIREQRIRLRSNDELAAAYAQLAEALEESRGLADRMHRLHLLSESLQNCRSIREALHILPPSLEDMLPDTAGVVALINASRNLAEKVAEWGRLRIHSEAVFTPDDCLALRRGQPYPGTDTRVKIRCTHLKPEQAEDADVTWLCIPLLTQGETLGVLHIQHIGEMHAEEHDLAVTLGEQLGLMLGNLKLQETLRIQSIRDPLTGLFNRRYLEVSLNRELLRSRRHGRSVAVMMLDMDHFKRFNDTHGHDAGDELLQQFAAVLRDNMRAEDIACRYGGEEFVLILPEVEHASALQRAEDIRQAVAAMKVRHQGALLGTVTVSIGVAMQDTQGSEPGTLLHAADQALYRAKNAGRNRIEVAAAAETATMTKDTD</sequence>
<proteinExistence type="predicted"/>
<dbReference type="GO" id="GO:0005886">
    <property type="term" value="C:plasma membrane"/>
    <property type="evidence" value="ECO:0007669"/>
    <property type="project" value="TreeGrafter"/>
</dbReference>
<dbReference type="Pfam" id="PF05227">
    <property type="entry name" value="CHASE3"/>
    <property type="match status" value="1"/>
</dbReference>
<evidence type="ECO:0000313" key="7">
    <source>
        <dbReference type="Proteomes" id="UP000560000"/>
    </source>
</evidence>
<dbReference type="InterPro" id="IPR043128">
    <property type="entry name" value="Rev_trsase/Diguanyl_cyclase"/>
</dbReference>
<dbReference type="OrthoDB" id="9803824at2"/>
<dbReference type="CDD" id="cd19410">
    <property type="entry name" value="HK9-like_sensor"/>
    <property type="match status" value="1"/>
</dbReference>
<dbReference type="PANTHER" id="PTHR45138">
    <property type="entry name" value="REGULATORY COMPONENTS OF SENSORY TRANSDUCTION SYSTEM"/>
    <property type="match status" value="1"/>
</dbReference>
<dbReference type="Pfam" id="PF00990">
    <property type="entry name" value="GGDEF"/>
    <property type="match status" value="1"/>
</dbReference>
<dbReference type="RefSeq" id="WP_052394775.1">
    <property type="nucleotide sequence ID" value="NZ_JACHET010000001.1"/>
</dbReference>
<dbReference type="PROSITE" id="PS50887">
    <property type="entry name" value="GGDEF"/>
    <property type="match status" value="1"/>
</dbReference>
<dbReference type="GO" id="GO:0043709">
    <property type="term" value="P:cell adhesion involved in single-species biofilm formation"/>
    <property type="evidence" value="ECO:0007669"/>
    <property type="project" value="TreeGrafter"/>
</dbReference>
<comment type="cofactor">
    <cofactor evidence="1">
        <name>Mg(2+)</name>
        <dbReference type="ChEBI" id="CHEBI:18420"/>
    </cofactor>
</comment>
<accession>A0A841KIL3</accession>
<dbReference type="InterPro" id="IPR007891">
    <property type="entry name" value="CHASE3"/>
</dbReference>
<keyword evidence="4" id="KW-0812">Transmembrane</keyword>
<evidence type="ECO:0000256" key="2">
    <source>
        <dbReference type="ARBA" id="ARBA00012528"/>
    </source>
</evidence>
<dbReference type="CDD" id="cd01949">
    <property type="entry name" value="GGDEF"/>
    <property type="match status" value="1"/>
</dbReference>